<name>A0A4Q7LR83_9BURK</name>
<keyword evidence="2 4" id="KW-0479">Metal-binding</keyword>
<evidence type="ECO:0000313" key="8">
    <source>
        <dbReference type="Proteomes" id="UP000293433"/>
    </source>
</evidence>
<proteinExistence type="predicted"/>
<evidence type="ECO:0000256" key="1">
    <source>
        <dbReference type="ARBA" id="ARBA00022617"/>
    </source>
</evidence>
<dbReference type="AlphaFoldDB" id="A0A4Q7LR83"/>
<evidence type="ECO:0000259" key="6">
    <source>
        <dbReference type="PROSITE" id="PS51007"/>
    </source>
</evidence>
<dbReference type="InterPro" id="IPR036909">
    <property type="entry name" value="Cyt_c-like_dom_sf"/>
</dbReference>
<keyword evidence="5" id="KW-0732">Signal</keyword>
<dbReference type="Pfam" id="PF13442">
    <property type="entry name" value="Cytochrome_CBB3"/>
    <property type="match status" value="1"/>
</dbReference>
<dbReference type="SUPFAM" id="SSF46626">
    <property type="entry name" value="Cytochrome c"/>
    <property type="match status" value="1"/>
</dbReference>
<dbReference type="GO" id="GO:0009055">
    <property type="term" value="F:electron transfer activity"/>
    <property type="evidence" value="ECO:0007669"/>
    <property type="project" value="InterPro"/>
</dbReference>
<comment type="caution">
    <text evidence="7">The sequence shown here is derived from an EMBL/GenBank/DDBJ whole genome shotgun (WGS) entry which is preliminary data.</text>
</comment>
<feature type="domain" description="Cytochrome c" evidence="6">
    <location>
        <begin position="30"/>
        <end position="105"/>
    </location>
</feature>
<evidence type="ECO:0000256" key="5">
    <source>
        <dbReference type="SAM" id="SignalP"/>
    </source>
</evidence>
<keyword evidence="1 4" id="KW-0349">Heme</keyword>
<dbReference type="OrthoDB" id="9808312at2"/>
<gene>
    <name evidence="7" type="ORF">EV685_1497</name>
</gene>
<dbReference type="EMBL" id="SGWV01000008">
    <property type="protein sequence ID" value="RZS56941.1"/>
    <property type="molecule type" value="Genomic_DNA"/>
</dbReference>
<dbReference type="InterPro" id="IPR009056">
    <property type="entry name" value="Cyt_c-like_dom"/>
</dbReference>
<evidence type="ECO:0000313" key="7">
    <source>
        <dbReference type="EMBL" id="RZS56941.1"/>
    </source>
</evidence>
<dbReference type="PROSITE" id="PS51007">
    <property type="entry name" value="CYTC"/>
    <property type="match status" value="1"/>
</dbReference>
<sequence length="125" mass="13106">MRLALLLASSLVLLATNGQAQTAGPATPAEQAEAGRRVYVMSCQRCHGINLATNGIGFDLRTFPAHDRERFDRSVLQGVRAMPAWGGTLKPGQLNQLWAYIGSVNGWAVAAQAAPPTAAPAPSAP</sequence>
<keyword evidence="3 4" id="KW-0408">Iron</keyword>
<dbReference type="GO" id="GO:0046872">
    <property type="term" value="F:metal ion binding"/>
    <property type="evidence" value="ECO:0007669"/>
    <property type="project" value="UniProtKB-KW"/>
</dbReference>
<dbReference type="Proteomes" id="UP000293433">
    <property type="component" value="Unassembled WGS sequence"/>
</dbReference>
<evidence type="ECO:0000256" key="2">
    <source>
        <dbReference type="ARBA" id="ARBA00022723"/>
    </source>
</evidence>
<keyword evidence="8" id="KW-1185">Reference proteome</keyword>
<protein>
    <submittedName>
        <fullName evidence="7">Mono/diheme cytochrome c family protein</fullName>
    </submittedName>
</protein>
<dbReference type="GO" id="GO:0020037">
    <property type="term" value="F:heme binding"/>
    <property type="evidence" value="ECO:0007669"/>
    <property type="project" value="InterPro"/>
</dbReference>
<dbReference type="Gene3D" id="1.10.760.10">
    <property type="entry name" value="Cytochrome c-like domain"/>
    <property type="match status" value="1"/>
</dbReference>
<evidence type="ECO:0000256" key="3">
    <source>
        <dbReference type="ARBA" id="ARBA00023004"/>
    </source>
</evidence>
<feature type="chain" id="PRO_5020383679" evidence="5">
    <location>
        <begin position="21"/>
        <end position="125"/>
    </location>
</feature>
<accession>A0A4Q7LR83</accession>
<organism evidence="7 8">
    <name type="scientific">Sphaerotilus mobilis</name>
    <dbReference type="NCBI Taxonomy" id="47994"/>
    <lineage>
        <taxon>Bacteria</taxon>
        <taxon>Pseudomonadati</taxon>
        <taxon>Pseudomonadota</taxon>
        <taxon>Betaproteobacteria</taxon>
        <taxon>Burkholderiales</taxon>
        <taxon>Sphaerotilaceae</taxon>
        <taxon>Sphaerotilus</taxon>
    </lineage>
</organism>
<reference evidence="7 8" key="1">
    <citation type="submission" date="2019-02" db="EMBL/GenBank/DDBJ databases">
        <title>Genomic Encyclopedia of Type Strains, Phase IV (KMG-IV): sequencing the most valuable type-strain genomes for metagenomic binning, comparative biology and taxonomic classification.</title>
        <authorList>
            <person name="Goeker M."/>
        </authorList>
    </citation>
    <scope>NUCLEOTIDE SEQUENCE [LARGE SCALE GENOMIC DNA]</scope>
    <source>
        <strain evidence="7 8">DSM 10617</strain>
    </source>
</reference>
<evidence type="ECO:0000256" key="4">
    <source>
        <dbReference type="PROSITE-ProRule" id="PRU00433"/>
    </source>
</evidence>
<feature type="signal peptide" evidence="5">
    <location>
        <begin position="1"/>
        <end position="20"/>
    </location>
</feature>